<feature type="domain" description="Prokaryotic-type class I peptide chain release factors" evidence="3">
    <location>
        <begin position="62"/>
        <end position="186"/>
    </location>
</feature>
<reference evidence="4" key="1">
    <citation type="submission" date="2021-03" db="EMBL/GenBank/DDBJ databases">
        <title>Revisited historic fungal species revealed as producer of novel bioactive compounds through whole genome sequencing and comparative genomics.</title>
        <authorList>
            <person name="Vignolle G.A."/>
            <person name="Hochenegger N."/>
            <person name="Mach R.L."/>
            <person name="Mach-Aigner A.R."/>
            <person name="Javad Rahimi M."/>
            <person name="Salim K.A."/>
            <person name="Chan C.M."/>
            <person name="Lim L.B.L."/>
            <person name="Cai F."/>
            <person name="Druzhinina I.S."/>
            <person name="U'Ren J.M."/>
            <person name="Derntl C."/>
        </authorList>
    </citation>
    <scope>NUCLEOTIDE SEQUENCE</scope>
    <source>
        <strain evidence="4">TUCIM 5799</strain>
    </source>
</reference>
<dbReference type="Pfam" id="PF00472">
    <property type="entry name" value="RF-1"/>
    <property type="match status" value="1"/>
</dbReference>
<organism evidence="4 5">
    <name type="scientific">Neoarthrinium moseri</name>
    <dbReference type="NCBI Taxonomy" id="1658444"/>
    <lineage>
        <taxon>Eukaryota</taxon>
        <taxon>Fungi</taxon>
        <taxon>Dikarya</taxon>
        <taxon>Ascomycota</taxon>
        <taxon>Pezizomycotina</taxon>
        <taxon>Sordariomycetes</taxon>
        <taxon>Xylariomycetidae</taxon>
        <taxon>Amphisphaeriales</taxon>
        <taxon>Apiosporaceae</taxon>
        <taxon>Neoarthrinium</taxon>
    </lineage>
</organism>
<feature type="compositionally biased region" description="Basic residues" evidence="2">
    <location>
        <begin position="174"/>
        <end position="191"/>
    </location>
</feature>
<gene>
    <name evidence="4" type="ORF">JX265_001708</name>
</gene>
<dbReference type="InterPro" id="IPR045853">
    <property type="entry name" value="Pep_chain_release_fac_I_sf"/>
</dbReference>
<dbReference type="GO" id="GO:0016150">
    <property type="term" value="F:translation release factor activity, codon nonspecific"/>
    <property type="evidence" value="ECO:0007669"/>
    <property type="project" value="TreeGrafter"/>
</dbReference>
<sequence length="191" mass="21660">MIRYLVTSLPTIQVAPLVGRPLVCSRTVRNQAFDAAFDQDELAEARRWHASFQESDLPKGQTSYSRSSGPGGQHVNKTESKATTVWPVHELTRSMPKLMHSALRSSRYYTSGNDSLTFQAQTHRSRTANSEENHGKLVEEIHRIFRETVPGMTSAKKQKKYEALEKAFHENRVRAKKQQSAKKASRKASFD</sequence>
<keyword evidence="5" id="KW-1185">Reference proteome</keyword>
<dbReference type="GO" id="GO:0070126">
    <property type="term" value="P:mitochondrial translational termination"/>
    <property type="evidence" value="ECO:0007669"/>
    <property type="project" value="TreeGrafter"/>
</dbReference>
<protein>
    <recommendedName>
        <fullName evidence="3">Prokaryotic-type class I peptide chain release factors domain-containing protein</fullName>
    </recommendedName>
</protein>
<dbReference type="InterPro" id="IPR052104">
    <property type="entry name" value="Mito_Release_Factor_mL62"/>
</dbReference>
<feature type="region of interest" description="Disordered" evidence="2">
    <location>
        <begin position="169"/>
        <end position="191"/>
    </location>
</feature>
<comment type="similarity">
    <text evidence="1">Belongs to the prokaryotic/mitochondrial release factor family.</text>
</comment>
<comment type="caution">
    <text evidence="4">The sequence shown here is derived from an EMBL/GenBank/DDBJ whole genome shotgun (WGS) entry which is preliminary data.</text>
</comment>
<feature type="region of interest" description="Disordered" evidence="2">
    <location>
        <begin position="51"/>
        <end position="79"/>
    </location>
</feature>
<name>A0A9P9WVW3_9PEZI</name>
<evidence type="ECO:0000256" key="1">
    <source>
        <dbReference type="ARBA" id="ARBA00010835"/>
    </source>
</evidence>
<proteinExistence type="inferred from homology"/>
<dbReference type="InterPro" id="IPR000352">
    <property type="entry name" value="Pep_chain_release_fac_I"/>
</dbReference>
<evidence type="ECO:0000313" key="4">
    <source>
        <dbReference type="EMBL" id="KAI1880087.1"/>
    </source>
</evidence>
<evidence type="ECO:0000259" key="3">
    <source>
        <dbReference type="Pfam" id="PF00472"/>
    </source>
</evidence>
<dbReference type="GO" id="GO:0004045">
    <property type="term" value="F:peptidyl-tRNA hydrolase activity"/>
    <property type="evidence" value="ECO:0007669"/>
    <property type="project" value="TreeGrafter"/>
</dbReference>
<dbReference type="Gene3D" id="3.30.160.20">
    <property type="match status" value="1"/>
</dbReference>
<dbReference type="EMBL" id="JAFIMR010000003">
    <property type="protein sequence ID" value="KAI1880087.1"/>
    <property type="molecule type" value="Genomic_DNA"/>
</dbReference>
<dbReference type="GO" id="GO:0005762">
    <property type="term" value="C:mitochondrial large ribosomal subunit"/>
    <property type="evidence" value="ECO:0007669"/>
    <property type="project" value="TreeGrafter"/>
</dbReference>
<dbReference type="PANTHER" id="PTHR11075">
    <property type="entry name" value="PEPTIDE CHAIN RELEASE FACTOR"/>
    <property type="match status" value="1"/>
</dbReference>
<evidence type="ECO:0000256" key="2">
    <source>
        <dbReference type="SAM" id="MobiDB-lite"/>
    </source>
</evidence>
<dbReference type="AlphaFoldDB" id="A0A9P9WVW3"/>
<accession>A0A9P9WVW3</accession>
<dbReference type="PANTHER" id="PTHR11075:SF54">
    <property type="entry name" value="LARGE RIBOSOMAL SUBUNIT PROTEIN ML62"/>
    <property type="match status" value="1"/>
</dbReference>
<dbReference type="SUPFAM" id="SSF75620">
    <property type="entry name" value="Release factor"/>
    <property type="match status" value="1"/>
</dbReference>
<dbReference type="Proteomes" id="UP000829685">
    <property type="component" value="Unassembled WGS sequence"/>
</dbReference>
<evidence type="ECO:0000313" key="5">
    <source>
        <dbReference type="Proteomes" id="UP000829685"/>
    </source>
</evidence>